<dbReference type="AlphaFoldDB" id="A0A8X7UNJ7"/>
<comment type="caution">
    <text evidence="1">The sequence shown here is derived from an EMBL/GenBank/DDBJ whole genome shotgun (WGS) entry which is preliminary data.</text>
</comment>
<evidence type="ECO:0000313" key="2">
    <source>
        <dbReference type="Proteomes" id="UP000886595"/>
    </source>
</evidence>
<accession>A0A8X7UNJ7</accession>
<keyword evidence="2" id="KW-1185">Reference proteome</keyword>
<sequence length="75" mass="8370">MTVAQLVQQPVVSIFLSHSVSKGTTSNTVQPIRERDQRMDQQYDVLEPQQGISDFHSLSCRGPGDVVSSFTQEFT</sequence>
<evidence type="ECO:0000313" key="1">
    <source>
        <dbReference type="EMBL" id="KAG2286290.1"/>
    </source>
</evidence>
<gene>
    <name evidence="1" type="ORF">Bca52824_045894</name>
</gene>
<dbReference type="Proteomes" id="UP000886595">
    <property type="component" value="Unassembled WGS sequence"/>
</dbReference>
<protein>
    <submittedName>
        <fullName evidence="1">Uncharacterized protein</fullName>
    </submittedName>
</protein>
<dbReference type="EMBL" id="JAAMPC010000010">
    <property type="protein sequence ID" value="KAG2286290.1"/>
    <property type="molecule type" value="Genomic_DNA"/>
</dbReference>
<proteinExistence type="predicted"/>
<reference evidence="1 2" key="1">
    <citation type="submission" date="2020-02" db="EMBL/GenBank/DDBJ databases">
        <authorList>
            <person name="Ma Q."/>
            <person name="Huang Y."/>
            <person name="Song X."/>
            <person name="Pei D."/>
        </authorList>
    </citation>
    <scope>NUCLEOTIDE SEQUENCE [LARGE SCALE GENOMIC DNA]</scope>
    <source>
        <strain evidence="1">Sxm20200214</strain>
        <tissue evidence="1">Leaf</tissue>
    </source>
</reference>
<name>A0A8X7UNJ7_BRACI</name>
<organism evidence="1 2">
    <name type="scientific">Brassica carinata</name>
    <name type="common">Ethiopian mustard</name>
    <name type="synonym">Abyssinian cabbage</name>
    <dbReference type="NCBI Taxonomy" id="52824"/>
    <lineage>
        <taxon>Eukaryota</taxon>
        <taxon>Viridiplantae</taxon>
        <taxon>Streptophyta</taxon>
        <taxon>Embryophyta</taxon>
        <taxon>Tracheophyta</taxon>
        <taxon>Spermatophyta</taxon>
        <taxon>Magnoliopsida</taxon>
        <taxon>eudicotyledons</taxon>
        <taxon>Gunneridae</taxon>
        <taxon>Pentapetalae</taxon>
        <taxon>rosids</taxon>
        <taxon>malvids</taxon>
        <taxon>Brassicales</taxon>
        <taxon>Brassicaceae</taxon>
        <taxon>Brassiceae</taxon>
        <taxon>Brassica</taxon>
    </lineage>
</organism>